<organism evidence="9 10">
    <name type="scientific">Pelagomonas calceolata</name>
    <dbReference type="NCBI Taxonomy" id="35677"/>
    <lineage>
        <taxon>Eukaryota</taxon>
        <taxon>Sar</taxon>
        <taxon>Stramenopiles</taxon>
        <taxon>Ochrophyta</taxon>
        <taxon>Pelagophyceae</taxon>
        <taxon>Pelagomonadales</taxon>
        <taxon>Pelagomonadaceae</taxon>
        <taxon>Pelagomonas</taxon>
    </lineage>
</organism>
<keyword evidence="4 5" id="KW-0234">DNA repair</keyword>
<dbReference type="GO" id="GO:0097510">
    <property type="term" value="P:base-excision repair, AP site formation via deaminated base removal"/>
    <property type="evidence" value="ECO:0007669"/>
    <property type="project" value="TreeGrafter"/>
</dbReference>
<dbReference type="GO" id="GO:0004844">
    <property type="term" value="F:uracil DNA N-glycosylase activity"/>
    <property type="evidence" value="ECO:0007669"/>
    <property type="project" value="UniProtKB-UniRule"/>
</dbReference>
<dbReference type="AlphaFoldDB" id="A0A8J2SEF5"/>
<dbReference type="Pfam" id="PF03167">
    <property type="entry name" value="UDG"/>
    <property type="match status" value="1"/>
</dbReference>
<comment type="function">
    <text evidence="5">Excises uracil residues from the DNA which can arise as a result of misincorporation of dUMP residues by DNA polymerase or due to deamination of cytosine.</text>
</comment>
<dbReference type="Proteomes" id="UP000789595">
    <property type="component" value="Unassembled WGS sequence"/>
</dbReference>
<dbReference type="InterPro" id="IPR005122">
    <property type="entry name" value="Uracil-DNA_glycosylase-like"/>
</dbReference>
<dbReference type="Gene3D" id="3.40.470.10">
    <property type="entry name" value="Uracil-DNA glycosylase-like domain"/>
    <property type="match status" value="1"/>
</dbReference>
<keyword evidence="2 5" id="KW-0227">DNA damage</keyword>
<feature type="region of interest" description="Disordered" evidence="7">
    <location>
        <begin position="1"/>
        <end position="24"/>
    </location>
</feature>
<dbReference type="GO" id="GO:0005739">
    <property type="term" value="C:mitochondrion"/>
    <property type="evidence" value="ECO:0007669"/>
    <property type="project" value="UniProtKB-SubCell"/>
</dbReference>
<sequence length="923" mass="98843">MLAALGRLVGGTQTPETRRGTGRWQSTPVVGAWTCLDCDKLFHGSKIAALVAGGRVCHTCKRRRNDDLPPLNERKTDRCLCCASPTDVFFLGPDGKDTACRSCHNRWNAGLDPLDPPDATYCIKCGCGMDADPGIRISNFEWNGEMIIGCQSCRSALARYGAPSAARVERFGGPTPAKKAALAKAIEARALEVEKLRADFFRATEAEAEAEEEAQADAADAEAAFRDEVLDDDECAEASKLASGRSVAERIMGVGRPEVVAVGQRIEQRRNYRGALGRIEFKVGHIVQALTKNVEEQCLVSVSSVNGDDAARHDAWRCVICGDPDHSALKGERFLVPGLPDLVCKGCALDAQTAAPAPQRRVDTTGALRLRPLDDDADLIEATTSGGVLYDGAPPSGDLALEASRVLAGADHARKINKLRADVVNAVGLPKANHEATTRTFAIARPLGAGLTDRSVVVASSKDREAADAVGSHIFLRCVAAACKREAFTAEAVAPLMDAIEDGVPMNEEVRDFLGDNCKEVAAAWARVACSRRNRRVAHHVFSEASLRVWWHAEQRAAITVALRDGATGFEAVSLHQECCGFCAASFSALGAVTSKGAIPAWALPPMVGPRHRHSLIAVQYNGVQEERCVECAAWRVLPAGVSFEEGTFACHKLPGLTCAALADEYDDAGDADDADGPASKRPRKRGGELMALIRAQAWRDALEGKLSEVYRDRLGAAVLREYEAGPDAVCPQKKEDVFACLNKTALEDVKIVIVGQDPYHGPGQADGLAFSYAADADGRLPPTSRNIMSELERNYPGAAPSEKDDGDLSSWAQQGVLLLNVSLTVRAGKAGSHLQLGWGRLTEAIIKLVDAGDKGVVFLLWGDKAHKLAGLINEAKHKVIKTSHPSPLGYTKTAAPFARSGCFKAANDFLEEISRGPVDWDL</sequence>
<dbReference type="CDD" id="cd10027">
    <property type="entry name" value="UDG-F1-like"/>
    <property type="match status" value="1"/>
</dbReference>
<comment type="subcellular location">
    <subcellularLocation>
        <location evidence="5">Mitochondrion</location>
    </subcellularLocation>
    <subcellularLocation>
        <location evidence="5">Nucleus</location>
    </subcellularLocation>
</comment>
<dbReference type="InterPro" id="IPR002043">
    <property type="entry name" value="UDG_fam1"/>
</dbReference>
<comment type="catalytic activity">
    <reaction evidence="5">
        <text>Hydrolyzes single-stranded DNA or mismatched double-stranded DNA and polynucleotides, releasing free uracil.</text>
        <dbReference type="EC" id="3.2.2.27"/>
    </reaction>
</comment>
<dbReference type="EC" id="3.2.2.27" evidence="5"/>
<feature type="active site" description="Proton acceptor" evidence="5 6">
    <location>
        <position position="758"/>
    </location>
</feature>
<dbReference type="GO" id="GO:0005634">
    <property type="term" value="C:nucleus"/>
    <property type="evidence" value="ECO:0007669"/>
    <property type="project" value="UniProtKB-SubCell"/>
</dbReference>
<keyword evidence="5" id="KW-0539">Nucleus</keyword>
<dbReference type="HAMAP" id="MF_00148">
    <property type="entry name" value="UDG"/>
    <property type="match status" value="1"/>
</dbReference>
<accession>A0A8J2SEF5</accession>
<dbReference type="SMART" id="SM00987">
    <property type="entry name" value="UreE_C"/>
    <property type="match status" value="1"/>
</dbReference>
<dbReference type="InterPro" id="IPR036895">
    <property type="entry name" value="Uracil-DNA_glycosylase-like_sf"/>
</dbReference>
<evidence type="ECO:0000256" key="6">
    <source>
        <dbReference type="PROSITE-ProRule" id="PRU10072"/>
    </source>
</evidence>
<dbReference type="PANTHER" id="PTHR11264">
    <property type="entry name" value="URACIL-DNA GLYCOSYLASE"/>
    <property type="match status" value="1"/>
</dbReference>
<dbReference type="PANTHER" id="PTHR11264:SF0">
    <property type="entry name" value="URACIL-DNA GLYCOSYLASE"/>
    <property type="match status" value="1"/>
</dbReference>
<dbReference type="InterPro" id="IPR018085">
    <property type="entry name" value="Ura-DNA_Glyclase_AS"/>
</dbReference>
<evidence type="ECO:0000256" key="1">
    <source>
        <dbReference type="ARBA" id="ARBA00008184"/>
    </source>
</evidence>
<reference evidence="9" key="1">
    <citation type="submission" date="2021-11" db="EMBL/GenBank/DDBJ databases">
        <authorList>
            <consortium name="Genoscope - CEA"/>
            <person name="William W."/>
        </authorList>
    </citation>
    <scope>NUCLEOTIDE SEQUENCE</scope>
</reference>
<evidence type="ECO:0000256" key="7">
    <source>
        <dbReference type="SAM" id="MobiDB-lite"/>
    </source>
</evidence>
<feature type="domain" description="Uracil-DNA glycosylase-like" evidence="8">
    <location>
        <begin position="743"/>
        <end position="911"/>
    </location>
</feature>
<keyword evidence="10" id="KW-1185">Reference proteome</keyword>
<comment type="similarity">
    <text evidence="1 5">Belongs to the uracil-DNA glycosylase (UDG) superfamily. UNG family.</text>
</comment>
<evidence type="ECO:0000256" key="2">
    <source>
        <dbReference type="ARBA" id="ARBA00022763"/>
    </source>
</evidence>
<evidence type="ECO:0000256" key="4">
    <source>
        <dbReference type="ARBA" id="ARBA00023204"/>
    </source>
</evidence>
<proteinExistence type="inferred from homology"/>
<dbReference type="NCBIfam" id="TIGR00628">
    <property type="entry name" value="ung"/>
    <property type="match status" value="1"/>
</dbReference>
<name>A0A8J2SEF5_9STRA</name>
<comment type="caution">
    <text evidence="9">The sequence shown here is derived from an EMBL/GenBank/DDBJ whole genome shotgun (WGS) entry which is preliminary data.</text>
</comment>
<dbReference type="EMBL" id="CAKKNE010000001">
    <property type="protein sequence ID" value="CAH0364052.1"/>
    <property type="molecule type" value="Genomic_DNA"/>
</dbReference>
<dbReference type="SMART" id="SM00986">
    <property type="entry name" value="UDG"/>
    <property type="match status" value="1"/>
</dbReference>
<evidence type="ECO:0000256" key="5">
    <source>
        <dbReference type="HAMAP-Rule" id="MF_03166"/>
    </source>
</evidence>
<evidence type="ECO:0000313" key="9">
    <source>
        <dbReference type="EMBL" id="CAH0364052.1"/>
    </source>
</evidence>
<evidence type="ECO:0000256" key="3">
    <source>
        <dbReference type="ARBA" id="ARBA00022801"/>
    </source>
</evidence>
<dbReference type="PROSITE" id="PS00130">
    <property type="entry name" value="U_DNA_GLYCOSYLASE"/>
    <property type="match status" value="1"/>
</dbReference>
<dbReference type="NCBIfam" id="NF003588">
    <property type="entry name" value="PRK05254.1-1"/>
    <property type="match status" value="1"/>
</dbReference>
<protein>
    <recommendedName>
        <fullName evidence="5">Uracil-DNA glycosylase</fullName>
        <shortName evidence="5">UDG</shortName>
        <ecNumber evidence="5">3.2.2.27</ecNumber>
    </recommendedName>
</protein>
<dbReference type="OrthoDB" id="10031947at2759"/>
<evidence type="ECO:0000313" key="10">
    <source>
        <dbReference type="Proteomes" id="UP000789595"/>
    </source>
</evidence>
<dbReference type="NCBIfam" id="NF003592">
    <property type="entry name" value="PRK05254.1-5"/>
    <property type="match status" value="1"/>
</dbReference>
<gene>
    <name evidence="9" type="ORF">PECAL_1P04010</name>
</gene>
<evidence type="ECO:0000259" key="8">
    <source>
        <dbReference type="SMART" id="SM00986"/>
    </source>
</evidence>
<dbReference type="SUPFAM" id="SSF52141">
    <property type="entry name" value="Uracil-DNA glycosylase-like"/>
    <property type="match status" value="1"/>
</dbReference>
<keyword evidence="5" id="KW-0496">Mitochondrion</keyword>
<keyword evidence="3 5" id="KW-0378">Hydrolase</keyword>